<evidence type="ECO:0000259" key="9">
    <source>
        <dbReference type="Pfam" id="PF21478"/>
    </source>
</evidence>
<dbReference type="FunFam" id="3.40.640.10:FF:000005">
    <property type="entry name" value="Glycine dehydrogenase (decarboxylating), mitochondrial"/>
    <property type="match status" value="1"/>
</dbReference>
<dbReference type="Pfam" id="PF02347">
    <property type="entry name" value="GDC-P"/>
    <property type="match status" value="2"/>
</dbReference>
<evidence type="ECO:0000256" key="5">
    <source>
        <dbReference type="ARBA" id="ARBA00049026"/>
    </source>
</evidence>
<keyword evidence="4 7" id="KW-0560">Oxidoreductase</keyword>
<feature type="domain" description="Glycine dehydrogenase C-terminal" evidence="9">
    <location>
        <begin position="825"/>
        <end position="952"/>
    </location>
</feature>
<dbReference type="CDD" id="cd00613">
    <property type="entry name" value="GDC-P"/>
    <property type="match status" value="1"/>
</dbReference>
<keyword evidence="7" id="KW-0496">Mitochondrion</keyword>
<dbReference type="FunFam" id="3.40.640.10:FF:000007">
    <property type="entry name" value="glycine dehydrogenase (Decarboxylating), mitochondrial"/>
    <property type="match status" value="1"/>
</dbReference>
<protein>
    <recommendedName>
        <fullName evidence="7">Glycine cleavage system P protein</fullName>
        <ecNumber evidence="7">1.4.4.2</ecNumber>
    </recommendedName>
</protein>
<feature type="domain" description="Glycine cleavage system P-protein N-terminal" evidence="8">
    <location>
        <begin position="53"/>
        <end position="492"/>
    </location>
</feature>
<comment type="subunit">
    <text evidence="7">The glycine cleavage system is composed of four proteins: P, T, L and H.</text>
</comment>
<dbReference type="GO" id="GO:0005739">
    <property type="term" value="C:mitochondrion"/>
    <property type="evidence" value="ECO:0007669"/>
    <property type="project" value="UniProtKB-SubCell"/>
</dbReference>
<comment type="cofactor">
    <cofactor evidence="1 6 7">
        <name>pyridoxal 5'-phosphate</name>
        <dbReference type="ChEBI" id="CHEBI:597326"/>
    </cofactor>
</comment>
<comment type="subcellular location">
    <subcellularLocation>
        <location evidence="7">Mitochondrion</location>
    </subcellularLocation>
</comment>
<dbReference type="STRING" id="52247.A0A4T0WWF8"/>
<keyword evidence="7" id="KW-0809">Transit peptide</keyword>
<dbReference type="Proteomes" id="UP000307173">
    <property type="component" value="Unassembled WGS sequence"/>
</dbReference>
<evidence type="ECO:0000256" key="2">
    <source>
        <dbReference type="ARBA" id="ARBA00010756"/>
    </source>
</evidence>
<organism evidence="10 11">
    <name type="scientific">Pichia inconspicua</name>
    <dbReference type="NCBI Taxonomy" id="52247"/>
    <lineage>
        <taxon>Eukaryota</taxon>
        <taxon>Fungi</taxon>
        <taxon>Dikarya</taxon>
        <taxon>Ascomycota</taxon>
        <taxon>Saccharomycotina</taxon>
        <taxon>Pichiomycetes</taxon>
        <taxon>Pichiales</taxon>
        <taxon>Pichiaceae</taxon>
        <taxon>Pichia</taxon>
    </lineage>
</organism>
<dbReference type="AlphaFoldDB" id="A0A4T0WWF8"/>
<dbReference type="InterPro" id="IPR003437">
    <property type="entry name" value="GcvP"/>
</dbReference>
<dbReference type="InterPro" id="IPR049315">
    <property type="entry name" value="GDC-P_N"/>
</dbReference>
<reference evidence="10 11" key="1">
    <citation type="journal article" date="2019" name="Front. Genet.">
        <title>Whole-Genome Sequencing of the Opportunistic Yeast Pathogen Candida inconspicua Uncovers Its Hybrid Origin.</title>
        <authorList>
            <person name="Mixao V."/>
            <person name="Hansen A.P."/>
            <person name="Saus E."/>
            <person name="Boekhout T."/>
            <person name="Lass-Florl C."/>
            <person name="Gabaldon T."/>
        </authorList>
    </citation>
    <scope>NUCLEOTIDE SEQUENCE [LARGE SCALE GENOMIC DNA]</scope>
    <source>
        <strain evidence="10 11">CBS 180</strain>
    </source>
</reference>
<evidence type="ECO:0000256" key="3">
    <source>
        <dbReference type="ARBA" id="ARBA00022898"/>
    </source>
</evidence>
<dbReference type="NCBIfam" id="TIGR00461">
    <property type="entry name" value="gcvP"/>
    <property type="match status" value="1"/>
</dbReference>
<dbReference type="GO" id="GO:0019464">
    <property type="term" value="P:glycine decarboxylation via glycine cleavage system"/>
    <property type="evidence" value="ECO:0007669"/>
    <property type="project" value="TreeGrafter"/>
</dbReference>
<name>A0A4T0WWF8_9ASCO</name>
<feature type="modified residue" description="N6-(pyridoxal phosphate)lysine" evidence="6">
    <location>
        <position position="751"/>
    </location>
</feature>
<dbReference type="GO" id="GO:0016594">
    <property type="term" value="F:glycine binding"/>
    <property type="evidence" value="ECO:0007669"/>
    <property type="project" value="TreeGrafter"/>
</dbReference>
<dbReference type="GO" id="GO:0004375">
    <property type="term" value="F:glycine dehydrogenase (decarboxylating) activity"/>
    <property type="evidence" value="ECO:0007669"/>
    <property type="project" value="UniProtKB-UniRule"/>
</dbReference>
<dbReference type="PANTHER" id="PTHR11773:SF1">
    <property type="entry name" value="GLYCINE DEHYDROGENASE (DECARBOXYLATING), MITOCHONDRIAL"/>
    <property type="match status" value="1"/>
</dbReference>
<feature type="domain" description="Glycine cleavage system P-protein N-terminal" evidence="8">
    <location>
        <begin position="522"/>
        <end position="778"/>
    </location>
</feature>
<dbReference type="Pfam" id="PF21478">
    <property type="entry name" value="GcvP2_C"/>
    <property type="match status" value="1"/>
</dbReference>
<proteinExistence type="inferred from homology"/>
<dbReference type="InterPro" id="IPR015424">
    <property type="entry name" value="PyrdxlP-dep_Trfase"/>
</dbReference>
<dbReference type="EMBL" id="SELW01000677">
    <property type="protein sequence ID" value="TID13560.1"/>
    <property type="molecule type" value="Genomic_DNA"/>
</dbReference>
<evidence type="ECO:0000256" key="7">
    <source>
        <dbReference type="RuleBase" id="RU364056"/>
    </source>
</evidence>
<evidence type="ECO:0000256" key="4">
    <source>
        <dbReference type="ARBA" id="ARBA00023002"/>
    </source>
</evidence>
<evidence type="ECO:0000256" key="1">
    <source>
        <dbReference type="ARBA" id="ARBA00001933"/>
    </source>
</evidence>
<comment type="function">
    <text evidence="7">The glycine cleavage system catalyzes the degradation of glycine.</text>
</comment>
<evidence type="ECO:0000256" key="6">
    <source>
        <dbReference type="PIRSR" id="PIRSR603437-50"/>
    </source>
</evidence>
<dbReference type="GO" id="GO:0005960">
    <property type="term" value="C:glycine cleavage complex"/>
    <property type="evidence" value="ECO:0007669"/>
    <property type="project" value="TreeGrafter"/>
</dbReference>
<dbReference type="PANTHER" id="PTHR11773">
    <property type="entry name" value="GLYCINE DEHYDROGENASE, DECARBOXYLATING"/>
    <property type="match status" value="1"/>
</dbReference>
<comment type="caution">
    <text evidence="10">The sequence shown here is derived from an EMBL/GenBank/DDBJ whole genome shotgun (WGS) entry which is preliminary data.</text>
</comment>
<evidence type="ECO:0000313" key="10">
    <source>
        <dbReference type="EMBL" id="TID13560.1"/>
    </source>
</evidence>
<keyword evidence="3 6" id="KW-0663">Pyridoxal phosphate</keyword>
<dbReference type="InterPro" id="IPR015421">
    <property type="entry name" value="PyrdxlP-dep_Trfase_major"/>
</dbReference>
<comment type="similarity">
    <text evidence="2 7">Belongs to the GcvP family.</text>
</comment>
<dbReference type="GO" id="GO:0030170">
    <property type="term" value="F:pyridoxal phosphate binding"/>
    <property type="evidence" value="ECO:0007669"/>
    <property type="project" value="TreeGrafter"/>
</dbReference>
<keyword evidence="11" id="KW-1185">Reference proteome</keyword>
<dbReference type="OrthoDB" id="6537869at2759"/>
<dbReference type="Gene3D" id="3.90.1150.10">
    <property type="entry name" value="Aspartate Aminotransferase, domain 1"/>
    <property type="match status" value="2"/>
</dbReference>
<accession>A0A4T0WWF8</accession>
<sequence length="1017" mass="111434">MLNSSAKLSTRFAKRFTLPIVRLNSTKVDISSVQYKSLYNVTDKLANLDTFARRHLGPNPKEVDQMLNKLNSKNLETFISNVIPENVFIGRKLNIQPLNGYTESEMLNRLKELASKNKVLRSYIGKGYYGTHLPLVIQRNLLENPAWYTSYTPYQAEVSQGRLESLLNYQTLVSDLTGMPVANASLLDEGSAAAEAMILSYNFTRGKKGVYYVDSNIHEQTIAVLQSRAGTLGIQLKLVDLFSDDGLSELKSNISKSCGVLVSYPQSNGTIPDTDKLNEISTLVHKNKGLFSVTSDLLALTLLTPPSKFGADIVLGSSQRFGVPMGFGGPHAAFFAVTKDLQRKMPGRLIGVTKDRLNKPALRLALQTREQHIKREKATSNICTAQALLANIAANYAVYHGPQGLKNIAGRVYGLTTILADKITNSSSHDVVNGSWFDTLTVKLNGVTSDAFMEKAVSEYGINVFRVDDSTIQLSIDETVTSKDLQDLVELFTSSKAELSNIEFPFFPNARTDEILTNPVFNTYHSETAMLRYLYSLQQKDVSLASSMISLGSCTMKLNATVEMAPITWPEFASLHPFIPRDQAAGYMELIDELEKDLAEITGFAKTTLMPNSGAQGEYTGLSVIRKYLHVVKGETNRNIVLIPVSAHGTNPASATMAGLKVVAIKCLPNGNLDLQDLKKQAAKYADNLAAFMVTYPSTYGRFEPTIREAIDIIHSHGGQVYLDGANMNAQVGLTSPGDLGADVCHLNLHKTFAIPHGGGGPGVGPICVAKHLADLLPKHPLAETSNTASTAIEPVASAPFGSASILPIPYAYIKALGGKNLPFASTTAILNANYMMYRLKDAYKIMFLGDNANENNADEIKYCAHEFIIDIRPFKSVGIEAIDVAKRLQDYGFHAPTMSFPIPGTLMVEPTESEDKAELDRFVDSMLAIREEIRAVENGTSDGAILHNAPHPLSDLLETSEEEWSKRGYTREQAGYPLPHLKNFKTWPTVGRVDDTYGDLNLICTCPTVEELAENN</sequence>
<dbReference type="EC" id="1.4.4.2" evidence="7"/>
<dbReference type="InterPro" id="IPR020581">
    <property type="entry name" value="GDC_P"/>
</dbReference>
<comment type="catalytic activity">
    <reaction evidence="5 7">
        <text>N(6)-[(R)-lipoyl]-L-lysyl-[glycine-cleavage complex H protein] + glycine + H(+) = N(6)-[(R)-S(8)-aminomethyldihydrolipoyl]-L-lysyl-[glycine-cleavage complex H protein] + CO2</text>
        <dbReference type="Rhea" id="RHEA:24304"/>
        <dbReference type="Rhea" id="RHEA-COMP:10494"/>
        <dbReference type="Rhea" id="RHEA-COMP:10495"/>
        <dbReference type="ChEBI" id="CHEBI:15378"/>
        <dbReference type="ChEBI" id="CHEBI:16526"/>
        <dbReference type="ChEBI" id="CHEBI:57305"/>
        <dbReference type="ChEBI" id="CHEBI:83099"/>
        <dbReference type="ChEBI" id="CHEBI:83143"/>
        <dbReference type="EC" id="1.4.4.2"/>
    </reaction>
</comment>
<dbReference type="Gene3D" id="3.40.640.10">
    <property type="entry name" value="Type I PLP-dependent aspartate aminotransferase-like (Major domain)"/>
    <property type="match status" value="2"/>
</dbReference>
<evidence type="ECO:0000259" key="8">
    <source>
        <dbReference type="Pfam" id="PF02347"/>
    </source>
</evidence>
<dbReference type="SUPFAM" id="SSF53383">
    <property type="entry name" value="PLP-dependent transferases"/>
    <property type="match status" value="2"/>
</dbReference>
<evidence type="ECO:0000313" key="11">
    <source>
        <dbReference type="Proteomes" id="UP000307173"/>
    </source>
</evidence>
<dbReference type="InterPro" id="IPR015422">
    <property type="entry name" value="PyrdxlP-dep_Trfase_small"/>
</dbReference>
<gene>
    <name evidence="10" type="ORF">CANINC_004918</name>
</gene>
<dbReference type="InterPro" id="IPR049316">
    <property type="entry name" value="GDC-P_C"/>
</dbReference>